<feature type="region of interest" description="Disordered" evidence="1">
    <location>
        <begin position="1"/>
        <end position="50"/>
    </location>
</feature>
<keyword evidence="3" id="KW-1185">Reference proteome</keyword>
<organism evidence="2 3">
    <name type="scientific">Nesidiocoris tenuis</name>
    <dbReference type="NCBI Taxonomy" id="355587"/>
    <lineage>
        <taxon>Eukaryota</taxon>
        <taxon>Metazoa</taxon>
        <taxon>Ecdysozoa</taxon>
        <taxon>Arthropoda</taxon>
        <taxon>Hexapoda</taxon>
        <taxon>Insecta</taxon>
        <taxon>Pterygota</taxon>
        <taxon>Neoptera</taxon>
        <taxon>Paraneoptera</taxon>
        <taxon>Hemiptera</taxon>
        <taxon>Heteroptera</taxon>
        <taxon>Panheteroptera</taxon>
        <taxon>Cimicomorpha</taxon>
        <taxon>Miridae</taxon>
        <taxon>Dicyphina</taxon>
        <taxon>Nesidiocoris</taxon>
    </lineage>
</organism>
<evidence type="ECO:0000313" key="3">
    <source>
        <dbReference type="Proteomes" id="UP000479000"/>
    </source>
</evidence>
<name>A0A6H5FVI7_9HEMI</name>
<feature type="non-terminal residue" evidence="2">
    <location>
        <position position="50"/>
    </location>
</feature>
<dbReference type="Proteomes" id="UP000479000">
    <property type="component" value="Unassembled WGS sequence"/>
</dbReference>
<evidence type="ECO:0000313" key="2">
    <source>
        <dbReference type="EMBL" id="CAA9993223.1"/>
    </source>
</evidence>
<evidence type="ECO:0000256" key="1">
    <source>
        <dbReference type="SAM" id="MobiDB-lite"/>
    </source>
</evidence>
<dbReference type="EMBL" id="CADCXU010000266">
    <property type="protein sequence ID" value="CAA9993223.1"/>
    <property type="molecule type" value="Genomic_DNA"/>
</dbReference>
<gene>
    <name evidence="2" type="ORF">NTEN_LOCUS207</name>
</gene>
<reference evidence="2 3" key="1">
    <citation type="submission" date="2020-02" db="EMBL/GenBank/DDBJ databases">
        <authorList>
            <person name="Ferguson B K."/>
        </authorList>
    </citation>
    <scope>NUCLEOTIDE SEQUENCE [LARGE SCALE GENOMIC DNA]</scope>
</reference>
<proteinExistence type="predicted"/>
<feature type="compositionally biased region" description="Basic and acidic residues" evidence="1">
    <location>
        <begin position="1"/>
        <end position="12"/>
    </location>
</feature>
<protein>
    <submittedName>
        <fullName evidence="2">Uncharacterized protein</fullName>
    </submittedName>
</protein>
<sequence>MLNKPCDSEHSYRHMPRKINITNSPELRIHKNSMRSHSGPALTDMSSYPP</sequence>
<dbReference type="AlphaFoldDB" id="A0A6H5FVI7"/>
<accession>A0A6H5FVI7</accession>